<feature type="domain" description="Peptidase M20 dimerisation" evidence="4">
    <location>
        <begin position="71"/>
        <end position="224"/>
    </location>
</feature>
<keyword evidence="1" id="KW-0645">Protease</keyword>
<dbReference type="InterPro" id="IPR002933">
    <property type="entry name" value="Peptidase_M20"/>
</dbReference>
<protein>
    <submittedName>
        <fullName evidence="5">Acetylornithine deacetylase/succinyl-diaminopimelate desuccinylase-like protein</fullName>
    </submittedName>
</protein>
<dbReference type="Proteomes" id="UP000294980">
    <property type="component" value="Unassembled WGS sequence"/>
</dbReference>
<sequence length="343" mass="36991">MIALMAAIDALTAAGAMPDVGIKLFLDGEEERGSPTLAGVLEQVGEDLDADVLLFCDGPMHQSRRRQLTLGVRGSMTIDVRTFGPNRPLHSGHYGNWAPNPNETLMRLLVSLKDAQGQPAIEGFVEDVAPVTSLERAAIRAMPSIDAALASELGLDTNEIDGERIEEAILRPAIVVRGLYGGAVGDRARNIIEPDAQASINVRLVPGQTPERVAAQFTAHFADQGMTVSPDAPPAGTARENHLQLTVRPGGYRAFRTPADAPIVQQLKQIMDRLPGPETLITPTMGGSLPIYLFEESLDMPIVILPIANHDNNQHGRNENLRLQNLFDAIELYAEILAGLAEQ</sequence>
<evidence type="ECO:0000259" key="4">
    <source>
        <dbReference type="Pfam" id="PF07687"/>
    </source>
</evidence>
<keyword evidence="2" id="KW-0479">Metal-binding</keyword>
<dbReference type="PANTHER" id="PTHR43270:SF8">
    <property type="entry name" value="DI- AND TRIPEPTIDASE DUG2-RELATED"/>
    <property type="match status" value="1"/>
</dbReference>
<comment type="caution">
    <text evidence="5">The sequence shown here is derived from an EMBL/GenBank/DDBJ whole genome shotgun (WGS) entry which is preliminary data.</text>
</comment>
<accession>A0A4R2KFH8</accession>
<evidence type="ECO:0000256" key="1">
    <source>
        <dbReference type="ARBA" id="ARBA00022670"/>
    </source>
</evidence>
<reference evidence="5 6" key="1">
    <citation type="submission" date="2019-03" db="EMBL/GenBank/DDBJ databases">
        <title>Genomic Encyclopedia of Type Strains, Phase IV (KMG-IV): sequencing the most valuable type-strain genomes for metagenomic binning, comparative biology and taxonomic classification.</title>
        <authorList>
            <person name="Goeker M."/>
        </authorList>
    </citation>
    <scope>NUCLEOTIDE SEQUENCE [LARGE SCALE GENOMIC DNA]</scope>
    <source>
        <strain evidence="5 6">DSM 23344</strain>
    </source>
</reference>
<dbReference type="Gene3D" id="3.30.70.360">
    <property type="match status" value="1"/>
</dbReference>
<dbReference type="AlphaFoldDB" id="A0A4R2KFH8"/>
<dbReference type="SUPFAM" id="SSF53187">
    <property type="entry name" value="Zn-dependent exopeptidases"/>
    <property type="match status" value="1"/>
</dbReference>
<evidence type="ECO:0000313" key="6">
    <source>
        <dbReference type="Proteomes" id="UP000294980"/>
    </source>
</evidence>
<organism evidence="5 6">
    <name type="scientific">Chromatocurvus halotolerans</name>
    <dbReference type="NCBI Taxonomy" id="1132028"/>
    <lineage>
        <taxon>Bacteria</taxon>
        <taxon>Pseudomonadati</taxon>
        <taxon>Pseudomonadota</taxon>
        <taxon>Gammaproteobacteria</taxon>
        <taxon>Cellvibrionales</taxon>
        <taxon>Halieaceae</taxon>
        <taxon>Chromatocurvus</taxon>
    </lineage>
</organism>
<dbReference type="GO" id="GO:0008233">
    <property type="term" value="F:peptidase activity"/>
    <property type="evidence" value="ECO:0007669"/>
    <property type="project" value="UniProtKB-KW"/>
</dbReference>
<keyword evidence="6" id="KW-1185">Reference proteome</keyword>
<evidence type="ECO:0000256" key="2">
    <source>
        <dbReference type="ARBA" id="ARBA00022723"/>
    </source>
</evidence>
<gene>
    <name evidence="5" type="ORF">EV688_12335</name>
</gene>
<dbReference type="EMBL" id="SLWX01000023">
    <property type="protein sequence ID" value="TCO71102.1"/>
    <property type="molecule type" value="Genomic_DNA"/>
</dbReference>
<evidence type="ECO:0000256" key="3">
    <source>
        <dbReference type="ARBA" id="ARBA00022801"/>
    </source>
</evidence>
<keyword evidence="3" id="KW-0378">Hydrolase</keyword>
<name>A0A4R2KFH8_9GAMM</name>
<proteinExistence type="predicted"/>
<dbReference type="Pfam" id="PF07687">
    <property type="entry name" value="M20_dimer"/>
    <property type="match status" value="1"/>
</dbReference>
<dbReference type="PANTHER" id="PTHR43270">
    <property type="entry name" value="BETA-ALA-HIS DIPEPTIDASE"/>
    <property type="match status" value="1"/>
</dbReference>
<evidence type="ECO:0000313" key="5">
    <source>
        <dbReference type="EMBL" id="TCO71102.1"/>
    </source>
</evidence>
<dbReference type="InterPro" id="IPR011650">
    <property type="entry name" value="Peptidase_M20_dimer"/>
</dbReference>
<dbReference type="GO" id="GO:0006508">
    <property type="term" value="P:proteolysis"/>
    <property type="evidence" value="ECO:0007669"/>
    <property type="project" value="UniProtKB-KW"/>
</dbReference>
<dbReference type="GO" id="GO:0046872">
    <property type="term" value="F:metal ion binding"/>
    <property type="evidence" value="ECO:0007669"/>
    <property type="project" value="UniProtKB-KW"/>
</dbReference>
<dbReference type="InterPro" id="IPR051458">
    <property type="entry name" value="Cyt/Met_Dipeptidase"/>
</dbReference>
<dbReference type="Pfam" id="PF01546">
    <property type="entry name" value="Peptidase_M20"/>
    <property type="match status" value="1"/>
</dbReference>
<dbReference type="Gene3D" id="3.40.630.10">
    <property type="entry name" value="Zn peptidases"/>
    <property type="match status" value="1"/>
</dbReference>